<feature type="transmembrane region" description="Helical" evidence="1">
    <location>
        <begin position="317"/>
        <end position="338"/>
    </location>
</feature>
<evidence type="ECO:0000313" key="2">
    <source>
        <dbReference type="EMBL" id="SEQ79672.1"/>
    </source>
</evidence>
<feature type="transmembrane region" description="Helical" evidence="1">
    <location>
        <begin position="118"/>
        <end position="142"/>
    </location>
</feature>
<organism evidence="2 3">
    <name type="scientific">Granulicatella balaenopterae</name>
    <dbReference type="NCBI Taxonomy" id="137733"/>
    <lineage>
        <taxon>Bacteria</taxon>
        <taxon>Bacillati</taxon>
        <taxon>Bacillota</taxon>
        <taxon>Bacilli</taxon>
        <taxon>Lactobacillales</taxon>
        <taxon>Carnobacteriaceae</taxon>
        <taxon>Granulicatella</taxon>
    </lineage>
</organism>
<feature type="transmembrane region" description="Helical" evidence="1">
    <location>
        <begin position="154"/>
        <end position="181"/>
    </location>
</feature>
<dbReference type="STRING" id="137733.SAMN05421767_10722"/>
<dbReference type="Proteomes" id="UP000198556">
    <property type="component" value="Unassembled WGS sequence"/>
</dbReference>
<keyword evidence="1" id="KW-0812">Transmembrane</keyword>
<dbReference type="AlphaFoldDB" id="A0A1H9IYS7"/>
<feature type="transmembrane region" description="Helical" evidence="1">
    <location>
        <begin position="509"/>
        <end position="529"/>
    </location>
</feature>
<feature type="transmembrane region" description="Helical" evidence="1">
    <location>
        <begin position="434"/>
        <end position="455"/>
    </location>
</feature>
<gene>
    <name evidence="2" type="ORF">SAMN05421767_10722</name>
</gene>
<feature type="transmembrane region" description="Helical" evidence="1">
    <location>
        <begin position="358"/>
        <end position="383"/>
    </location>
</feature>
<feature type="transmembrane region" description="Helical" evidence="1">
    <location>
        <begin position="75"/>
        <end position="98"/>
    </location>
</feature>
<feature type="transmembrane region" description="Helical" evidence="1">
    <location>
        <begin position="479"/>
        <end position="503"/>
    </location>
</feature>
<evidence type="ECO:0000256" key="1">
    <source>
        <dbReference type="SAM" id="Phobius"/>
    </source>
</evidence>
<feature type="transmembrane region" description="Helical" evidence="1">
    <location>
        <begin position="193"/>
        <end position="213"/>
    </location>
</feature>
<proteinExistence type="predicted"/>
<keyword evidence="1" id="KW-1133">Transmembrane helix</keyword>
<name>A0A1H9IYS7_9LACT</name>
<accession>A0A1H9IYS7</accession>
<protein>
    <submittedName>
        <fullName evidence="2">ABC-2 type transport system permease protein</fullName>
    </submittedName>
</protein>
<reference evidence="2 3" key="1">
    <citation type="submission" date="2016-10" db="EMBL/GenBank/DDBJ databases">
        <authorList>
            <person name="de Groot N.N."/>
        </authorList>
    </citation>
    <scope>NUCLEOTIDE SEQUENCE [LARGE SCALE GENOMIC DNA]</scope>
    <source>
        <strain evidence="2 3">DSM 15827</strain>
    </source>
</reference>
<sequence>MRNNIIRQIIRMNLIYSAPPGVIEKQRKKMAKVPGLVIDIPKAIMKQHIWSALLFTLTYGVILGMNQMVSQPGYFSRMAGMFSLLAILQGITAMYNVFYDSNDITSYQPYPVKESEIFLAKGVAVIFPVAMFLLPLLTFFVILPFRAPVANSLVSLVISLICFVLLFMIIACMVTVIVYFLTKSSIFRKYKQVISGIFIAICGLGVAAALIFINRSSTPTTEVTTTDVSGIPMFESLYWMIVEPLNMTTVTTLLLMFALLSIFGVIIKFLVLPNFYQDVLKTSEVAVRKRVKKSKKPMSLRKQLIHYNFGLIQNGSLLASVLLFPIIYPLIIIVTAALKLSDVFWFPEIFSYSEYSLTFFILGALLTKLSGLFGNLTSLIISLDRENFYFIKSLPFDMKYYLKVKFYFALIIQQVPILLLLIGTTLFINYPRALILPLFLGWFMIALFDGMRGFVHDIRYIHFGWGNVMDLMQRGTSNLVKAFIMFGYIIGTGIAIAFSIGLAKGAPEFAYIILAISVVGLALFEHIYYQTKFKPTIEKFLND</sequence>
<keyword evidence="3" id="KW-1185">Reference proteome</keyword>
<keyword evidence="1" id="KW-0472">Membrane</keyword>
<feature type="transmembrane region" description="Helical" evidence="1">
    <location>
        <begin position="49"/>
        <end position="69"/>
    </location>
</feature>
<dbReference type="EMBL" id="FOGF01000007">
    <property type="protein sequence ID" value="SEQ79672.1"/>
    <property type="molecule type" value="Genomic_DNA"/>
</dbReference>
<feature type="transmembrane region" description="Helical" evidence="1">
    <location>
        <begin position="404"/>
        <end position="428"/>
    </location>
</feature>
<dbReference type="OrthoDB" id="2176387at2"/>
<feature type="transmembrane region" description="Helical" evidence="1">
    <location>
        <begin position="250"/>
        <end position="271"/>
    </location>
</feature>
<dbReference type="RefSeq" id="WP_089746148.1">
    <property type="nucleotide sequence ID" value="NZ_FOGF01000007.1"/>
</dbReference>
<evidence type="ECO:0000313" key="3">
    <source>
        <dbReference type="Proteomes" id="UP000198556"/>
    </source>
</evidence>